<gene>
    <name evidence="3" type="ORF">CBP31_15380</name>
</gene>
<dbReference type="RefSeq" id="WP_087038833.1">
    <property type="nucleotide sequence ID" value="NZ_CP021377.1"/>
</dbReference>
<accession>A0A1Y0D948</accession>
<evidence type="ECO:0000256" key="2">
    <source>
        <dbReference type="SAM" id="MobiDB-lite"/>
    </source>
</evidence>
<dbReference type="InterPro" id="IPR003226">
    <property type="entry name" value="MYG1_exonuclease"/>
</dbReference>
<keyword evidence="4" id="KW-1185">Reference proteome</keyword>
<keyword evidence="3" id="KW-0378">Hydrolase</keyword>
<evidence type="ECO:0000313" key="3">
    <source>
        <dbReference type="EMBL" id="ART84093.1"/>
    </source>
</evidence>
<comment type="similarity">
    <text evidence="1">Belongs to the MYG1 family.</text>
</comment>
<evidence type="ECO:0000313" key="4">
    <source>
        <dbReference type="Proteomes" id="UP000243937"/>
    </source>
</evidence>
<dbReference type="OrthoDB" id="183622at2"/>
<dbReference type="PANTHER" id="PTHR11215:SF1">
    <property type="entry name" value="MYG1 EXONUCLEASE"/>
    <property type="match status" value="1"/>
</dbReference>
<dbReference type="Pfam" id="PF03690">
    <property type="entry name" value="MYG1_exonuc"/>
    <property type="match status" value="1"/>
</dbReference>
<dbReference type="GO" id="GO:0016787">
    <property type="term" value="F:hydrolase activity"/>
    <property type="evidence" value="ECO:0007669"/>
    <property type="project" value="UniProtKB-KW"/>
</dbReference>
<dbReference type="AlphaFoldDB" id="A0A1Y0D948"/>
<dbReference type="GO" id="GO:0005737">
    <property type="term" value="C:cytoplasm"/>
    <property type="evidence" value="ECO:0007669"/>
    <property type="project" value="TreeGrafter"/>
</dbReference>
<protein>
    <submittedName>
        <fullName evidence="3">Metal-dependent hydrolase</fullName>
    </submittedName>
</protein>
<evidence type="ECO:0000256" key="1">
    <source>
        <dbReference type="ARBA" id="ARBA00010105"/>
    </source>
</evidence>
<dbReference type="PANTHER" id="PTHR11215">
    <property type="entry name" value="METAL DEPENDENT HYDROLASE - RELATED"/>
    <property type="match status" value="1"/>
</dbReference>
<feature type="region of interest" description="Disordered" evidence="2">
    <location>
        <begin position="218"/>
        <end position="240"/>
    </location>
</feature>
<dbReference type="EMBL" id="CP021377">
    <property type="protein sequence ID" value="ART84093.1"/>
    <property type="molecule type" value="Genomic_DNA"/>
</dbReference>
<feature type="compositionally biased region" description="Low complexity" evidence="2">
    <location>
        <begin position="231"/>
        <end position="240"/>
    </location>
</feature>
<dbReference type="Proteomes" id="UP000243937">
    <property type="component" value="Chromosome"/>
</dbReference>
<dbReference type="KEGG" id="opf:CBP31_15380"/>
<reference evidence="3 4" key="1">
    <citation type="journal article" date="2014" name="Int. J. Syst. Evol. Microbiol.">
        <title>Oceanisphaera profunda sp. nov., a marine bacterium isolated from deep-sea sediment, and emended description of the genus Oceanisphaera.</title>
        <authorList>
            <person name="Xu Z."/>
            <person name="Zhang X.Y."/>
            <person name="Su H.N."/>
            <person name="Yu Z.C."/>
            <person name="Liu C."/>
            <person name="Li H."/>
            <person name="Chen X.L."/>
            <person name="Song X.Y."/>
            <person name="Xie B.B."/>
            <person name="Qin Q.L."/>
            <person name="Zhou B.C."/>
            <person name="Shi M."/>
            <person name="Huang Y."/>
            <person name="Zhang Y.Z."/>
        </authorList>
    </citation>
    <scope>NUCLEOTIDE SEQUENCE [LARGE SCALE GENOMIC DNA]</scope>
    <source>
        <strain evidence="3 4">SM1222</strain>
    </source>
</reference>
<organism evidence="3 4">
    <name type="scientific">Oceanisphaera profunda</name>
    <dbReference type="NCBI Taxonomy" id="1416627"/>
    <lineage>
        <taxon>Bacteria</taxon>
        <taxon>Pseudomonadati</taxon>
        <taxon>Pseudomonadota</taxon>
        <taxon>Gammaproteobacteria</taxon>
        <taxon>Aeromonadales</taxon>
        <taxon>Aeromonadaceae</taxon>
        <taxon>Oceanisphaera</taxon>
    </lineage>
</organism>
<sequence length="309" mass="33622">MMKKTIVTHGGKFHADDVFSVAALTHLFPDANVIRTRDAELIADADIVVDVGQEYDSETGRFDHHQRNGAGARDNGIPYSSFGLVWRHYGLDICQGNQQLVDMLDTDLVSVIDAIDCGHVAGEDEHGVSLSRTIGLFNPTWQEADDFDACFKQAVEFATHILMRFMATTQAKLNAYQQVVQAIEQAEDPRIIVLGQYLPWKQAVHDHGEQALYVVYPSSAQPSPTQPSPTQPSSTQPSSTQQWMIQAVSVTLDSFANKQSLPATWAGLADGELQQVTGVSDARFCHNGRFIAGAASFAGAMSLAGLATK</sequence>
<proteinExistence type="inferred from homology"/>
<name>A0A1Y0D948_9GAMM</name>